<dbReference type="Proteomes" id="UP000050911">
    <property type="component" value="Unassembled WGS sequence"/>
</dbReference>
<dbReference type="OrthoDB" id="9785372at2"/>
<evidence type="ECO:0000313" key="2">
    <source>
        <dbReference type="EMBL" id="KRK47791.1"/>
    </source>
</evidence>
<keyword evidence="3" id="KW-1185">Reference proteome</keyword>
<evidence type="ECO:0000259" key="1">
    <source>
        <dbReference type="Pfam" id="PF13460"/>
    </source>
</evidence>
<comment type="caution">
    <text evidence="2">The sequence shown here is derived from an EMBL/GenBank/DDBJ whole genome shotgun (WGS) entry which is preliminary data.</text>
</comment>
<dbReference type="GO" id="GO:0016646">
    <property type="term" value="F:oxidoreductase activity, acting on the CH-NH group of donors, NAD or NADP as acceptor"/>
    <property type="evidence" value="ECO:0007669"/>
    <property type="project" value="TreeGrafter"/>
</dbReference>
<gene>
    <name evidence="2" type="ORF">FC96_GL002279</name>
</gene>
<dbReference type="AlphaFoldDB" id="A0A0R1HMZ7"/>
<dbReference type="Pfam" id="PF13460">
    <property type="entry name" value="NAD_binding_10"/>
    <property type="match status" value="1"/>
</dbReference>
<dbReference type="PANTHER" id="PTHR43355">
    <property type="entry name" value="FLAVIN REDUCTASE (NADPH)"/>
    <property type="match status" value="1"/>
</dbReference>
<protein>
    <submittedName>
        <fullName evidence="2">Coenzyme F420-dependent NADP oxidoreductase</fullName>
    </submittedName>
</protein>
<evidence type="ECO:0000313" key="3">
    <source>
        <dbReference type="Proteomes" id="UP000050911"/>
    </source>
</evidence>
<dbReference type="RefSeq" id="WP_054661179.1">
    <property type="nucleotide sequence ID" value="NZ_AZCX01000006.1"/>
</dbReference>
<accession>A0A0R1HMZ7</accession>
<dbReference type="PANTHER" id="PTHR43355:SF2">
    <property type="entry name" value="FLAVIN REDUCTASE (NADPH)"/>
    <property type="match status" value="1"/>
</dbReference>
<name>A0A0R1HMZ7_9LACO</name>
<proteinExistence type="predicted"/>
<dbReference type="Gene3D" id="3.40.50.720">
    <property type="entry name" value="NAD(P)-binding Rossmann-like Domain"/>
    <property type="match status" value="1"/>
</dbReference>
<dbReference type="PATRIC" id="fig|1302272.5.peg.2326"/>
<dbReference type="InterPro" id="IPR051606">
    <property type="entry name" value="Polyketide_Oxido-like"/>
</dbReference>
<dbReference type="SUPFAM" id="SSF51735">
    <property type="entry name" value="NAD(P)-binding Rossmann-fold domains"/>
    <property type="match status" value="1"/>
</dbReference>
<dbReference type="InterPro" id="IPR036291">
    <property type="entry name" value="NAD(P)-bd_dom_sf"/>
</dbReference>
<dbReference type="InterPro" id="IPR016040">
    <property type="entry name" value="NAD(P)-bd_dom"/>
</dbReference>
<feature type="domain" description="NAD(P)-binding" evidence="1">
    <location>
        <begin position="7"/>
        <end position="115"/>
    </location>
</feature>
<reference evidence="2 3" key="1">
    <citation type="journal article" date="2015" name="Genome Announc.">
        <title>Expanding the biotechnology potential of lactobacilli through comparative genomics of 213 strains and associated genera.</title>
        <authorList>
            <person name="Sun Z."/>
            <person name="Harris H.M."/>
            <person name="McCann A."/>
            <person name="Guo C."/>
            <person name="Argimon S."/>
            <person name="Zhang W."/>
            <person name="Yang X."/>
            <person name="Jeffery I.B."/>
            <person name="Cooney J.C."/>
            <person name="Kagawa T.F."/>
            <person name="Liu W."/>
            <person name="Song Y."/>
            <person name="Salvetti E."/>
            <person name="Wrobel A."/>
            <person name="Rasinkangas P."/>
            <person name="Parkhill J."/>
            <person name="Rea M.C."/>
            <person name="O'Sullivan O."/>
            <person name="Ritari J."/>
            <person name="Douillard F.P."/>
            <person name="Paul Ross R."/>
            <person name="Yang R."/>
            <person name="Briner A.E."/>
            <person name="Felis G.E."/>
            <person name="de Vos W.M."/>
            <person name="Barrangou R."/>
            <person name="Klaenhammer T.R."/>
            <person name="Caufield P.W."/>
            <person name="Cui Y."/>
            <person name="Zhang H."/>
            <person name="O'Toole P.W."/>
        </authorList>
    </citation>
    <scope>NUCLEOTIDE SEQUENCE [LARGE SCALE GENOMIC DNA]</scope>
    <source>
        <strain evidence="2 3">JCM 15530</strain>
    </source>
</reference>
<sequence length="216" mass="23447">MKIGIIGGNGKTGAKIYAEAMSRGHQATAIVRSAQKAQAVLGEDANTLEKDAFDLTRDDLTAFDVVVDAFGLPQGFPKPYLHLDLVTQLVARLRESSTRLVVIIGAASLKMPDGRKLIDHLLAMPDHESWIGTPLNQTHELDFLQMIDNVSWVAASPSREFVPGDATGYVLGTDSVLFDADGRSHLTTGNMAVAILDEIESPEHEHGRFTARDKEV</sequence>
<dbReference type="EMBL" id="AZCX01000006">
    <property type="protein sequence ID" value="KRK47791.1"/>
    <property type="molecule type" value="Genomic_DNA"/>
</dbReference>
<dbReference type="STRING" id="1302272.FC96_GL002279"/>
<organism evidence="2 3">
    <name type="scientific">Secundilactobacillus kimchicus JCM 15530</name>
    <dbReference type="NCBI Taxonomy" id="1302272"/>
    <lineage>
        <taxon>Bacteria</taxon>
        <taxon>Bacillati</taxon>
        <taxon>Bacillota</taxon>
        <taxon>Bacilli</taxon>
        <taxon>Lactobacillales</taxon>
        <taxon>Lactobacillaceae</taxon>
        <taxon>Secundilactobacillus</taxon>
    </lineage>
</organism>